<dbReference type="EMBL" id="FOXQ01000006">
    <property type="protein sequence ID" value="SFQ16619.1"/>
    <property type="molecule type" value="Genomic_DNA"/>
</dbReference>
<gene>
    <name evidence="1" type="ORF">SAMN05444277_10656</name>
</gene>
<dbReference type="Proteomes" id="UP000199031">
    <property type="component" value="Unassembled WGS sequence"/>
</dbReference>
<reference evidence="1 2" key="1">
    <citation type="submission" date="2016-10" db="EMBL/GenBank/DDBJ databases">
        <authorList>
            <person name="de Groot N.N."/>
        </authorList>
    </citation>
    <scope>NUCLEOTIDE SEQUENCE [LARGE SCALE GENOMIC DNA]</scope>
    <source>
        <strain evidence="1 2">DSM 28286</strain>
    </source>
</reference>
<dbReference type="SUPFAM" id="SSF56601">
    <property type="entry name" value="beta-lactamase/transpeptidase-like"/>
    <property type="match status" value="1"/>
</dbReference>
<dbReference type="STRING" id="1465490.SAMN05444277_10656"/>
<dbReference type="InterPro" id="IPR012338">
    <property type="entry name" value="Beta-lactam/transpept-like"/>
</dbReference>
<dbReference type="RefSeq" id="WP_218148480.1">
    <property type="nucleotide sequence ID" value="NZ_FOXQ01000006.1"/>
</dbReference>
<protein>
    <recommendedName>
        <fullName evidence="3">Beta-lactamase</fullName>
    </recommendedName>
</protein>
<name>A0A1I5WA92_9BACT</name>
<organism evidence="1 2">
    <name type="scientific">Parafilimonas terrae</name>
    <dbReference type="NCBI Taxonomy" id="1465490"/>
    <lineage>
        <taxon>Bacteria</taxon>
        <taxon>Pseudomonadati</taxon>
        <taxon>Bacteroidota</taxon>
        <taxon>Chitinophagia</taxon>
        <taxon>Chitinophagales</taxon>
        <taxon>Chitinophagaceae</taxon>
        <taxon>Parafilimonas</taxon>
    </lineage>
</organism>
<sequence>MVGEFFWDGAASTLFWVDPVNELTAVMFVQVMPFYGTLHKRFRDAVYGEYK</sequence>
<evidence type="ECO:0000313" key="2">
    <source>
        <dbReference type="Proteomes" id="UP000199031"/>
    </source>
</evidence>
<dbReference type="AlphaFoldDB" id="A0A1I5WA92"/>
<evidence type="ECO:0008006" key="3">
    <source>
        <dbReference type="Google" id="ProtNLM"/>
    </source>
</evidence>
<evidence type="ECO:0000313" key="1">
    <source>
        <dbReference type="EMBL" id="SFQ16619.1"/>
    </source>
</evidence>
<dbReference type="Gene3D" id="3.40.710.10">
    <property type="entry name" value="DD-peptidase/beta-lactamase superfamily"/>
    <property type="match status" value="1"/>
</dbReference>
<keyword evidence="2" id="KW-1185">Reference proteome</keyword>
<accession>A0A1I5WA92</accession>
<proteinExistence type="predicted"/>